<keyword evidence="5" id="KW-0812">Transmembrane</keyword>
<dbReference type="GO" id="GO:0009279">
    <property type="term" value="C:cell outer membrane"/>
    <property type="evidence" value="ECO:0007669"/>
    <property type="project" value="UniProtKB-SubCell"/>
</dbReference>
<comment type="subcellular location">
    <subcellularLocation>
        <location evidence="1">Cell outer membrane</location>
    </subcellularLocation>
</comment>
<dbReference type="SUPFAM" id="SSF56954">
    <property type="entry name" value="Outer membrane efflux proteins (OEP)"/>
    <property type="match status" value="1"/>
</dbReference>
<evidence type="ECO:0000256" key="9">
    <source>
        <dbReference type="SAM" id="SignalP"/>
    </source>
</evidence>
<dbReference type="Pfam" id="PF02321">
    <property type="entry name" value="OEP"/>
    <property type="match status" value="2"/>
</dbReference>
<evidence type="ECO:0000313" key="10">
    <source>
        <dbReference type="EMBL" id="POG05713.1"/>
    </source>
</evidence>
<feature type="coiled-coil region" evidence="8">
    <location>
        <begin position="376"/>
        <end position="431"/>
    </location>
</feature>
<evidence type="ECO:0008006" key="12">
    <source>
        <dbReference type="Google" id="ProtNLM"/>
    </source>
</evidence>
<name>A0A2S3WWH0_PSEPU</name>
<dbReference type="InterPro" id="IPR051906">
    <property type="entry name" value="TolC-like"/>
</dbReference>
<evidence type="ECO:0000256" key="3">
    <source>
        <dbReference type="ARBA" id="ARBA00022448"/>
    </source>
</evidence>
<keyword evidence="4" id="KW-1134">Transmembrane beta strand</keyword>
<gene>
    <name evidence="10" type="ORF">BGP84_22880</name>
</gene>
<evidence type="ECO:0000256" key="7">
    <source>
        <dbReference type="ARBA" id="ARBA00023237"/>
    </source>
</evidence>
<dbReference type="InterPro" id="IPR003423">
    <property type="entry name" value="OMP_efflux"/>
</dbReference>
<dbReference type="RefSeq" id="WP_103449167.1">
    <property type="nucleotide sequence ID" value="NZ_MINH01000021.1"/>
</dbReference>
<proteinExistence type="inferred from homology"/>
<keyword evidence="8" id="KW-0175">Coiled coil</keyword>
<evidence type="ECO:0000313" key="11">
    <source>
        <dbReference type="Proteomes" id="UP000237230"/>
    </source>
</evidence>
<accession>A0A2S3WWH0</accession>
<comment type="similarity">
    <text evidence="2">Belongs to the outer membrane factor (OMF) (TC 1.B.17) family.</text>
</comment>
<evidence type="ECO:0000256" key="2">
    <source>
        <dbReference type="ARBA" id="ARBA00007613"/>
    </source>
</evidence>
<reference evidence="10 11" key="1">
    <citation type="submission" date="2016-08" db="EMBL/GenBank/DDBJ databases">
        <authorList>
            <person name="Seilhamer J.J."/>
        </authorList>
    </citation>
    <scope>NUCLEOTIDE SEQUENCE [LARGE SCALE GENOMIC DNA]</scope>
    <source>
        <strain evidence="10 11">KH-21-114</strain>
    </source>
</reference>
<reference evidence="10 11" key="2">
    <citation type="submission" date="2018-03" db="EMBL/GenBank/DDBJ databases">
        <title>Draft genome of Pseudomonas putida strain KH-21-114.</title>
        <authorList>
            <person name="Yoshizawa S."/>
            <person name="Khan N.H."/>
            <person name="Nishimura M."/>
            <person name="Chiura H.X."/>
            <person name="Ogura Y."/>
            <person name="Hayashi T."/>
            <person name="Kogure K."/>
        </authorList>
    </citation>
    <scope>NUCLEOTIDE SEQUENCE [LARGE SCALE GENOMIC DNA]</scope>
    <source>
        <strain evidence="10 11">KH-21-114</strain>
    </source>
</reference>
<keyword evidence="6" id="KW-0472">Membrane</keyword>
<dbReference type="AlphaFoldDB" id="A0A2S3WWH0"/>
<keyword evidence="7" id="KW-0998">Cell outer membrane</keyword>
<dbReference type="Gene3D" id="1.20.1600.10">
    <property type="entry name" value="Outer membrane efflux proteins (OEP)"/>
    <property type="match status" value="1"/>
</dbReference>
<dbReference type="GO" id="GO:0015288">
    <property type="term" value="F:porin activity"/>
    <property type="evidence" value="ECO:0007669"/>
    <property type="project" value="TreeGrafter"/>
</dbReference>
<dbReference type="Proteomes" id="UP000237230">
    <property type="component" value="Unassembled WGS sequence"/>
</dbReference>
<dbReference type="PANTHER" id="PTHR30026">
    <property type="entry name" value="OUTER MEMBRANE PROTEIN TOLC"/>
    <property type="match status" value="1"/>
</dbReference>
<evidence type="ECO:0000256" key="1">
    <source>
        <dbReference type="ARBA" id="ARBA00004442"/>
    </source>
</evidence>
<sequence>MSKWLAMTCAWSLPLFGLADSALQPSRPTLHQGGSVSALSALHSEPVDIDLADAVALALRDNRAIRSAYLERVAQKFDLRVAHDRFAPQLSLKARYLGNRNHADRYREAQLAPSASLLTQYGTRLNLEWGYGHTQADGAGRRYRDGASLMIVQPLLRGAGRDIASAPLRQAYLAEQSNRLTLADNVAQVITRTLLSYRDLLRAQEQLHIAEDGLSRSRQLVEVNRALIAAGRMAAFEVVQAEAEVASQELALEGSRNQLQHSRVALAQLLALDLATPLRAAERLLAEHQQVSTEQAQAKAEALQPAFLMQRLAAEQAAIELQVASNAQWWDLSLIGGASQARERPGSEATWEHYLGLELEIPIGDQSRRQAQVRAKVEVENQRLRLAESRQQLQREVSTAIRDLQVRWRQLEIARRALALTRRKLEIEQQKLAAGRSSNFQVLSFENDLRQTQSMQLEATIAYLDAQVILDQVVGTTLANWEVALND</sequence>
<keyword evidence="9" id="KW-0732">Signal</keyword>
<comment type="caution">
    <text evidence="10">The sequence shown here is derived from an EMBL/GenBank/DDBJ whole genome shotgun (WGS) entry which is preliminary data.</text>
</comment>
<evidence type="ECO:0000256" key="6">
    <source>
        <dbReference type="ARBA" id="ARBA00023136"/>
    </source>
</evidence>
<feature type="coiled-coil region" evidence="8">
    <location>
        <begin position="238"/>
        <end position="301"/>
    </location>
</feature>
<feature type="chain" id="PRO_5015684943" description="TolC family protein" evidence="9">
    <location>
        <begin position="20"/>
        <end position="487"/>
    </location>
</feature>
<dbReference type="PANTHER" id="PTHR30026:SF20">
    <property type="entry name" value="OUTER MEMBRANE PROTEIN TOLC"/>
    <property type="match status" value="1"/>
</dbReference>
<organism evidence="10 11">
    <name type="scientific">Pseudomonas putida</name>
    <name type="common">Arthrobacter siderocapsulatus</name>
    <dbReference type="NCBI Taxonomy" id="303"/>
    <lineage>
        <taxon>Bacteria</taxon>
        <taxon>Pseudomonadati</taxon>
        <taxon>Pseudomonadota</taxon>
        <taxon>Gammaproteobacteria</taxon>
        <taxon>Pseudomonadales</taxon>
        <taxon>Pseudomonadaceae</taxon>
        <taxon>Pseudomonas</taxon>
    </lineage>
</organism>
<protein>
    <recommendedName>
        <fullName evidence="12">TolC family protein</fullName>
    </recommendedName>
</protein>
<evidence type="ECO:0000256" key="5">
    <source>
        <dbReference type="ARBA" id="ARBA00022692"/>
    </source>
</evidence>
<dbReference type="OrthoDB" id="188180at2"/>
<evidence type="ECO:0000256" key="4">
    <source>
        <dbReference type="ARBA" id="ARBA00022452"/>
    </source>
</evidence>
<dbReference type="GO" id="GO:1990281">
    <property type="term" value="C:efflux pump complex"/>
    <property type="evidence" value="ECO:0007669"/>
    <property type="project" value="TreeGrafter"/>
</dbReference>
<feature type="signal peptide" evidence="9">
    <location>
        <begin position="1"/>
        <end position="19"/>
    </location>
</feature>
<dbReference type="EMBL" id="MINH01000021">
    <property type="protein sequence ID" value="POG05713.1"/>
    <property type="molecule type" value="Genomic_DNA"/>
</dbReference>
<dbReference type="GO" id="GO:0015562">
    <property type="term" value="F:efflux transmembrane transporter activity"/>
    <property type="evidence" value="ECO:0007669"/>
    <property type="project" value="InterPro"/>
</dbReference>
<keyword evidence="3" id="KW-0813">Transport</keyword>
<evidence type="ECO:0000256" key="8">
    <source>
        <dbReference type="SAM" id="Coils"/>
    </source>
</evidence>